<proteinExistence type="predicted"/>
<accession>A0A9E9P496</accession>
<dbReference type="SUPFAM" id="SSF52540">
    <property type="entry name" value="P-loop containing nucleoside triphosphate hydrolases"/>
    <property type="match status" value="1"/>
</dbReference>
<dbReference type="Proteomes" id="UP001156215">
    <property type="component" value="Chromosome"/>
</dbReference>
<evidence type="ECO:0000259" key="1">
    <source>
        <dbReference type="Pfam" id="PF13304"/>
    </source>
</evidence>
<sequence length="392" mass="44068">MLITRVRASNWRNFSAIDISLKEFTYLVGANGVGKSSLLDIPRFLGDICREGGGGLQGALKKRGGLAHVRSLLNTSDSSKKGTAMSVDVELSEKVGGPVIWRYVLALRMEGQGRHRDLVAQERVWKNGKLILNRPTAQDRRDMECLTQTQLEQTGVNGDFRELADFFRANCCLLPVFSLPREGETVNLPGDGTRVLGVGLMDRITQVQDSARNFRMNTIGRMMQLAVPGFSELYFWRDESGSPYLEAKYTTHRQRSLQTDEWFTDDMLRMIDFFWSTLDDLPFLMVDEPEKYLPDALMQRFPAFLVELRRLKKDKTYRMMPQMVMTTNSRQLLASPGIDPASVIVLEAGRAGSTARTLKAAELAELKSGTVLADVLMPVVQAAIGPKVRFYK</sequence>
<dbReference type="Pfam" id="PF13304">
    <property type="entry name" value="AAA_21"/>
    <property type="match status" value="1"/>
</dbReference>
<reference evidence="2" key="1">
    <citation type="journal article" date="2022" name="Front. Microbiol.">
        <title>New perspectives on an old grouping: The genomic and phenotypic variability of Oxalobacter formigenes and the implications for calcium oxalate stone prevention.</title>
        <authorList>
            <person name="Chmiel J.A."/>
            <person name="Carr C."/>
            <person name="Stuivenberg G.A."/>
            <person name="Venema R."/>
            <person name="Chanyi R.M."/>
            <person name="Al K.F."/>
            <person name="Giguere D."/>
            <person name="Say H."/>
            <person name="Akouris P.P."/>
            <person name="Dominguez Romero S.A."/>
            <person name="Kwong A."/>
            <person name="Tai V."/>
            <person name="Koval S.F."/>
            <person name="Razvi H."/>
            <person name="Bjazevic J."/>
            <person name="Burton J.P."/>
        </authorList>
    </citation>
    <scope>NUCLEOTIDE SEQUENCE</scope>
    <source>
        <strain evidence="2">WoOx3</strain>
    </source>
</reference>
<dbReference type="PANTHER" id="PTHR32182:SF22">
    <property type="entry name" value="ATP-DEPENDENT ENDONUCLEASE, OLD FAMILY-RELATED"/>
    <property type="match status" value="1"/>
</dbReference>
<dbReference type="Gene3D" id="3.40.50.300">
    <property type="entry name" value="P-loop containing nucleotide triphosphate hydrolases"/>
    <property type="match status" value="1"/>
</dbReference>
<dbReference type="GO" id="GO:0005524">
    <property type="term" value="F:ATP binding"/>
    <property type="evidence" value="ECO:0007669"/>
    <property type="project" value="InterPro"/>
</dbReference>
<feature type="domain" description="ATPase AAA-type core" evidence="1">
    <location>
        <begin position="24"/>
        <end position="112"/>
    </location>
</feature>
<dbReference type="PANTHER" id="PTHR32182">
    <property type="entry name" value="DNA REPLICATION AND REPAIR PROTEIN RECF"/>
    <property type="match status" value="1"/>
</dbReference>
<evidence type="ECO:0000313" key="3">
    <source>
        <dbReference type="Proteomes" id="UP001156215"/>
    </source>
</evidence>
<dbReference type="GO" id="GO:0000731">
    <property type="term" value="P:DNA synthesis involved in DNA repair"/>
    <property type="evidence" value="ECO:0007669"/>
    <property type="project" value="TreeGrafter"/>
</dbReference>
<organism evidence="2 3">
    <name type="scientific">Oxalobacter vibrioformis</name>
    <dbReference type="NCBI Taxonomy" id="933080"/>
    <lineage>
        <taxon>Bacteria</taxon>
        <taxon>Pseudomonadati</taxon>
        <taxon>Pseudomonadota</taxon>
        <taxon>Betaproteobacteria</taxon>
        <taxon>Burkholderiales</taxon>
        <taxon>Oxalobacteraceae</taxon>
        <taxon>Oxalobacter</taxon>
    </lineage>
</organism>
<dbReference type="InterPro" id="IPR003959">
    <property type="entry name" value="ATPase_AAA_core"/>
</dbReference>
<dbReference type="CDD" id="cd00267">
    <property type="entry name" value="ABC_ATPase"/>
    <property type="match status" value="1"/>
</dbReference>
<dbReference type="AlphaFoldDB" id="A0A9E9P496"/>
<protein>
    <recommendedName>
        <fullName evidence="1">ATPase AAA-type core domain-containing protein</fullName>
    </recommendedName>
</protein>
<dbReference type="GO" id="GO:0006302">
    <property type="term" value="P:double-strand break repair"/>
    <property type="evidence" value="ECO:0007669"/>
    <property type="project" value="TreeGrafter"/>
</dbReference>
<evidence type="ECO:0000313" key="2">
    <source>
        <dbReference type="EMBL" id="WAW09871.1"/>
    </source>
</evidence>
<dbReference type="KEGG" id="ovb:NB640_11720"/>
<dbReference type="InterPro" id="IPR027417">
    <property type="entry name" value="P-loop_NTPase"/>
</dbReference>
<gene>
    <name evidence="2" type="ORF">NB640_11720</name>
</gene>
<dbReference type="RefSeq" id="WP_269308876.1">
    <property type="nucleotide sequence ID" value="NZ_CP098242.1"/>
</dbReference>
<dbReference type="GO" id="GO:0016887">
    <property type="term" value="F:ATP hydrolysis activity"/>
    <property type="evidence" value="ECO:0007669"/>
    <property type="project" value="InterPro"/>
</dbReference>
<keyword evidence="3" id="KW-1185">Reference proteome</keyword>
<name>A0A9E9P496_9BURK</name>
<dbReference type="EMBL" id="CP098242">
    <property type="protein sequence ID" value="WAW09871.1"/>
    <property type="molecule type" value="Genomic_DNA"/>
</dbReference>